<dbReference type="SMART" id="SM00256">
    <property type="entry name" value="FBOX"/>
    <property type="match status" value="1"/>
</dbReference>
<comment type="caution">
    <text evidence="5">The sequence shown here is derived from an EMBL/GenBank/DDBJ whole genome shotgun (WGS) entry which is preliminary data.</text>
</comment>
<proteinExistence type="predicted"/>
<evidence type="ECO:0000256" key="3">
    <source>
        <dbReference type="SAM" id="MobiDB-lite"/>
    </source>
</evidence>
<comment type="pathway">
    <text evidence="1">Protein modification; protein ubiquitination.</text>
</comment>
<dbReference type="Pfam" id="PF12937">
    <property type="entry name" value="F-box-like"/>
    <property type="match status" value="1"/>
</dbReference>
<dbReference type="GO" id="GO:0005737">
    <property type="term" value="C:cytoplasm"/>
    <property type="evidence" value="ECO:0007669"/>
    <property type="project" value="TreeGrafter"/>
</dbReference>
<dbReference type="InterPro" id="IPR001810">
    <property type="entry name" value="F-box_dom"/>
</dbReference>
<feature type="region of interest" description="Disordered" evidence="3">
    <location>
        <begin position="1"/>
        <end position="20"/>
    </location>
</feature>
<protein>
    <recommendedName>
        <fullName evidence="4">F-box domain-containing protein</fullName>
    </recommendedName>
</protein>
<sequence length="342" mass="37832">MTHDTPSIRGPARTVGEDPALDALDDELLEALSDGDATIASPEVDSQQTVKEQPPFKRQRLGNRDSVQHYKQIPAARGHLIPGSLQGTLHVLPSELVFRVLSFLSAEDLTAAAPVCRHFRTAVAGNILWKRLFVARWGNLREDLEAVKEWERPPTWKDIYMARDAAELKEVLQSVSTMLKPFYAQMTSAKRSVSLGVMEDLLSAEAQSAGQVAAWRKSRRLPLLGPAHADICRARCCYLQLSANIFICERCGAAHFCGDACTERLLDRCSELPVCPISGRCFSRMIFPWEEGGDMDPRDHKGDDGVVEGAEDGMTGRLAMAYVDGYNCTSEAELHRLCRGFA</sequence>
<dbReference type="Gene3D" id="1.20.1280.50">
    <property type="match status" value="1"/>
</dbReference>
<evidence type="ECO:0000313" key="6">
    <source>
        <dbReference type="Proteomes" id="UP001314263"/>
    </source>
</evidence>
<dbReference type="EMBL" id="CAUYUE010000003">
    <property type="protein sequence ID" value="CAK0758994.1"/>
    <property type="molecule type" value="Genomic_DNA"/>
</dbReference>
<name>A0AAV1HWB5_9CHLO</name>
<dbReference type="InterPro" id="IPR052121">
    <property type="entry name" value="F-box_SCF_Substrate_Recog"/>
</dbReference>
<feature type="region of interest" description="Disordered" evidence="3">
    <location>
        <begin position="35"/>
        <end position="64"/>
    </location>
</feature>
<dbReference type="SUPFAM" id="SSF81383">
    <property type="entry name" value="F-box domain"/>
    <property type="match status" value="1"/>
</dbReference>
<gene>
    <name evidence="5" type="ORF">CVIRNUC_002663</name>
</gene>
<feature type="domain" description="F-box" evidence="4">
    <location>
        <begin position="86"/>
        <end position="132"/>
    </location>
</feature>
<dbReference type="Proteomes" id="UP001314263">
    <property type="component" value="Unassembled WGS sequence"/>
</dbReference>
<dbReference type="PROSITE" id="PS50181">
    <property type="entry name" value="FBOX"/>
    <property type="match status" value="1"/>
</dbReference>
<dbReference type="AlphaFoldDB" id="A0AAV1HWB5"/>
<keyword evidence="6" id="KW-1185">Reference proteome</keyword>
<keyword evidence="2" id="KW-0833">Ubl conjugation pathway</keyword>
<evidence type="ECO:0000256" key="1">
    <source>
        <dbReference type="ARBA" id="ARBA00004906"/>
    </source>
</evidence>
<dbReference type="PANTHER" id="PTHR46550">
    <property type="entry name" value="F-BOX ONLY PROTEIN 3"/>
    <property type="match status" value="1"/>
</dbReference>
<accession>A0AAV1HWB5</accession>
<evidence type="ECO:0000256" key="2">
    <source>
        <dbReference type="ARBA" id="ARBA00022786"/>
    </source>
</evidence>
<dbReference type="InterPro" id="IPR036047">
    <property type="entry name" value="F-box-like_dom_sf"/>
</dbReference>
<evidence type="ECO:0000313" key="5">
    <source>
        <dbReference type="EMBL" id="CAK0758994.1"/>
    </source>
</evidence>
<dbReference type="PANTHER" id="PTHR46550:SF1">
    <property type="entry name" value="F-BOX PROTEIN 3"/>
    <property type="match status" value="1"/>
</dbReference>
<evidence type="ECO:0000259" key="4">
    <source>
        <dbReference type="PROSITE" id="PS50181"/>
    </source>
</evidence>
<organism evidence="5 6">
    <name type="scientific">Coccomyxa viridis</name>
    <dbReference type="NCBI Taxonomy" id="1274662"/>
    <lineage>
        <taxon>Eukaryota</taxon>
        <taxon>Viridiplantae</taxon>
        <taxon>Chlorophyta</taxon>
        <taxon>core chlorophytes</taxon>
        <taxon>Trebouxiophyceae</taxon>
        <taxon>Trebouxiophyceae incertae sedis</taxon>
        <taxon>Coccomyxaceae</taxon>
        <taxon>Coccomyxa</taxon>
    </lineage>
</organism>
<reference evidence="5 6" key="1">
    <citation type="submission" date="2023-10" db="EMBL/GenBank/DDBJ databases">
        <authorList>
            <person name="Maclean D."/>
            <person name="Macfadyen A."/>
        </authorList>
    </citation>
    <scope>NUCLEOTIDE SEQUENCE [LARGE SCALE GENOMIC DNA]</scope>
</reference>